<dbReference type="Pfam" id="PF06057">
    <property type="entry name" value="VirJ"/>
    <property type="match status" value="1"/>
</dbReference>
<reference evidence="3" key="1">
    <citation type="submission" date="2022-08" db="EMBL/GenBank/DDBJ databases">
        <authorList>
            <person name="Vandamme P."/>
            <person name="Hettiarachchi A."/>
            <person name="Peeters C."/>
            <person name="Cnockaert M."/>
            <person name="Carlier A."/>
        </authorList>
    </citation>
    <scope>NUCLEOTIDE SEQUENCE</scope>
    <source>
        <strain evidence="3">LMG 31809</strain>
    </source>
</reference>
<dbReference type="InterPro" id="IPR011225">
    <property type="entry name" value="IV_sec_VirJ"/>
</dbReference>
<comment type="caution">
    <text evidence="3">The sequence shown here is derived from an EMBL/GenBank/DDBJ whole genome shotgun (WGS) entry which is preliminary data.</text>
</comment>
<dbReference type="Proteomes" id="UP001141619">
    <property type="component" value="Unassembled WGS sequence"/>
</dbReference>
<sequence length="420" mass="45299">MIARWLVAISLIFGSIAITGPAQAVEIGRFQKLWVKVPAKPLGFTFILSGNTGWGQREQALADTLYDKGWTSVGIDLPLYRAGLITGDNNCHQVANELVALAKAMQREQGGRSYLLPAVIGFGEGGTLAYDALAQSMRESFSLVLSVDRTPTLNTPLALCGLTATKTATGFSYADVPVAQLTAPYQSLTAAAASTAALAARFVYNDGPVAARADLAKLPIIPLPVQTAGDVMVVFIAGDGGWRDLDRTIGERLQTMGIPVVGLDTLRYFWTLQNPDRLAADLDKIIKYYSTTWKRSKVILVGYSFGADVMPAAYNRLPHATREKVIALSLLALSKTANYEIYVSGWIGIHNDKGAPVLPELQKIPVAKIQCIYGEDETKESLCPLLEKAGASVFKTKGSHHFDHDYVSLANRVAKAPSGR</sequence>
<accession>A0A9X3TZ28</accession>
<dbReference type="SUPFAM" id="SSF53474">
    <property type="entry name" value="alpha/beta-Hydrolases"/>
    <property type="match status" value="2"/>
</dbReference>
<dbReference type="Gene3D" id="3.40.50.1820">
    <property type="entry name" value="alpha/beta hydrolase"/>
    <property type="match status" value="1"/>
</dbReference>
<feature type="domain" description="Bacterial virulence" evidence="2">
    <location>
        <begin position="230"/>
        <end position="415"/>
    </location>
</feature>
<protein>
    <recommendedName>
        <fullName evidence="2">Bacterial virulence domain-containing protein</fullName>
    </recommendedName>
</protein>
<feature type="signal peptide" evidence="1">
    <location>
        <begin position="1"/>
        <end position="24"/>
    </location>
</feature>
<evidence type="ECO:0000313" key="4">
    <source>
        <dbReference type="Proteomes" id="UP001141619"/>
    </source>
</evidence>
<evidence type="ECO:0000313" key="3">
    <source>
        <dbReference type="EMBL" id="MDA5194570.1"/>
    </source>
</evidence>
<dbReference type="InterPro" id="IPR010333">
    <property type="entry name" value="VirJ"/>
</dbReference>
<proteinExistence type="predicted"/>
<feature type="chain" id="PRO_5040846103" description="Bacterial virulence domain-containing protein" evidence="1">
    <location>
        <begin position="25"/>
        <end position="420"/>
    </location>
</feature>
<name>A0A9X3TZ28_9PROT</name>
<gene>
    <name evidence="3" type="ORF">NYP16_11475</name>
</gene>
<organism evidence="3 4">
    <name type="scientific">Govanella unica</name>
    <dbReference type="NCBI Taxonomy" id="2975056"/>
    <lineage>
        <taxon>Bacteria</taxon>
        <taxon>Pseudomonadati</taxon>
        <taxon>Pseudomonadota</taxon>
        <taxon>Alphaproteobacteria</taxon>
        <taxon>Emcibacterales</taxon>
        <taxon>Govanellaceae</taxon>
        <taxon>Govanella</taxon>
    </lineage>
</organism>
<dbReference type="PIRSF" id="PIRSF029063">
    <property type="entry name" value="IV_sec_VirJ"/>
    <property type="match status" value="1"/>
</dbReference>
<dbReference type="RefSeq" id="WP_274944276.1">
    <property type="nucleotide sequence ID" value="NZ_JANWOI010000004.1"/>
</dbReference>
<reference evidence="3" key="2">
    <citation type="journal article" date="2023" name="Syst. Appl. Microbiol.">
        <title>Govania unica gen. nov., sp. nov., a rare biosphere bacterium that represents a novel family in the class Alphaproteobacteria.</title>
        <authorList>
            <person name="Vandamme P."/>
            <person name="Peeters C."/>
            <person name="Hettiarachchi A."/>
            <person name="Cnockaert M."/>
            <person name="Carlier A."/>
        </authorList>
    </citation>
    <scope>NUCLEOTIDE SEQUENCE</scope>
    <source>
        <strain evidence="3">LMG 31809</strain>
    </source>
</reference>
<evidence type="ECO:0000259" key="2">
    <source>
        <dbReference type="Pfam" id="PF06057"/>
    </source>
</evidence>
<dbReference type="EMBL" id="JANWOI010000004">
    <property type="protein sequence ID" value="MDA5194570.1"/>
    <property type="molecule type" value="Genomic_DNA"/>
</dbReference>
<keyword evidence="4" id="KW-1185">Reference proteome</keyword>
<dbReference type="AlphaFoldDB" id="A0A9X3TZ28"/>
<dbReference type="InterPro" id="IPR029058">
    <property type="entry name" value="AB_hydrolase_fold"/>
</dbReference>
<keyword evidence="1" id="KW-0732">Signal</keyword>
<evidence type="ECO:0000256" key="1">
    <source>
        <dbReference type="SAM" id="SignalP"/>
    </source>
</evidence>